<feature type="compositionally biased region" description="Low complexity" evidence="2">
    <location>
        <begin position="1261"/>
        <end position="1272"/>
    </location>
</feature>
<dbReference type="GO" id="GO:0031410">
    <property type="term" value="C:cytoplasmic vesicle"/>
    <property type="evidence" value="ECO:0007669"/>
    <property type="project" value="TreeGrafter"/>
</dbReference>
<dbReference type="PANTHER" id="PTHR12296:SF16">
    <property type="entry name" value="C-MYC PROMOTER-BINDING PROTEIN"/>
    <property type="match status" value="1"/>
</dbReference>
<feature type="compositionally biased region" description="Low complexity" evidence="2">
    <location>
        <begin position="663"/>
        <end position="681"/>
    </location>
</feature>
<dbReference type="InterPro" id="IPR010569">
    <property type="entry name" value="Myotubularin-like_Pase_dom"/>
</dbReference>
<dbReference type="InterPro" id="IPR051696">
    <property type="entry name" value="DENN_Domain_GEFs"/>
</dbReference>
<dbReference type="Pfam" id="PF03456">
    <property type="entry name" value="uDENN"/>
    <property type="match status" value="1"/>
</dbReference>
<dbReference type="InterPro" id="IPR043153">
    <property type="entry name" value="DENN_C"/>
</dbReference>
<feature type="domain" description="Myotubularin phosphatase" evidence="4">
    <location>
        <begin position="1049"/>
        <end position="1311"/>
    </location>
</feature>
<proteinExistence type="inferred from homology"/>
<dbReference type="InterPro" id="IPR001194">
    <property type="entry name" value="cDENN_dom"/>
</dbReference>
<dbReference type="Pfam" id="PF06602">
    <property type="entry name" value="Myotub-related"/>
    <property type="match status" value="1"/>
</dbReference>
<dbReference type="Gene3D" id="3.30.450.200">
    <property type="match status" value="1"/>
</dbReference>
<feature type="region of interest" description="Disordered" evidence="2">
    <location>
        <begin position="1248"/>
        <end position="1273"/>
    </location>
</feature>
<evidence type="ECO:0000313" key="5">
    <source>
        <dbReference type="EMBL" id="CAD7630027.1"/>
    </source>
</evidence>
<sequence length="1311" mass="147421">MMCRLADYFVVVGFDDHKQSPSNGKILQRFPHKDWEDSPFIDSIEMFCQPVRWRLSSARQQPSFFTFVLTDIDANRHYCACLAFNEPIAIHPTKHDDEDIDDESITSMEGSTTALCTGVQHHSIMYSTKCLVLVSRFNYKEALKNCLTIIYTVYIDNMDFSLETIVSNILACVDVPQPGGPQIRFSIGANDRQFLQPPLSPTIPVTNTTVYNLFEELGIHSVVNLVCAAMTEHKILFHSRSYTRLTDACLAVTALMYPFVYNHIYIPILPSPLLEVLSTPTPFLMGIHSSLKNEVTDLLDVIVVDLDGGSVTIPDCLRVPVFDEPLNSQLITHLCHVIRPQLIQADDAFPSSLYKPSTPQFLERGLPYRQCDLFDELYSTLQTLFKEEARNPDLVLQHIRDLAQQFYTNENPNPQNQSSKIPLPTDGAFTRIHLPPFPTLNAETVQELVDNEQIKKEMTITRRLSNKNMNAVLEHQQFDLIVRLMNCALQDDSHLDVNGVAAHMLPLAEAFCRKLCINVTQFAYTCIQDHAVWSNPQFWEQTFYSDVEKQVKNLYKKSEESPPEESTDVNARNSATDLKRASNLQQSLELSALEIAAEQMRLGPQLTPERLETLVIDENSVVFAQVIRYADRMVAMRVPLDAAHKTFKGSSESDNTSISNLTNSNAYDGSGSNGSNNNDNESGFEEDNHHSHSISHSEIAANVIKFVTRFADKVCTDSSVNEEHIKQLHQMIPQLVYMQMESLESVWRESKRLPPITKPKITTPNLLVGEELTLPGLRAYLIHDGRDEGQCGVPFGTQLLPTEGAIFVSNYRIIFKGRPCDPFASESVVVRSFPIATLTKEKRISIQSITSIDQFLQEGLQLRSNTFQLIRVAFDEEVSSDEIENFRKCINRERTPPTIFHLFTFTSQLSMAQTRLLHLQKNKEKNSTFKGLAKKTLLRTAQRAGFKPKNNRKNKYITDSSGFIPGMAKTMGSPKKGINSDMTEDHKSVDSESLSSIHTTSTLQMSSSSQHIVLNHMNANNDSKTLDKLQELSYVKDYQRLGLGSIASYYSLNASTTKLSRSNTVIESFRISAVNANYSVTKSYPGLIVVPYSTSDEAIRRMSRFYRHYRFPAITWKHPRTKALLLRGSCFHGKGVIGLLKGQSSGGAVHSSETSTNIENEKFISGIVRVTPSCFTRHQNRILENGSTLSVNSILNPRDISITTPESTRRAISGGTSAAFHRAMNTLRNSGGKSAIGSQMGKQFQKWSNTSIKDKQRMSCPTDSPTSSSSDSQPNLNRAVLYIFGEKNQINKIKTESFNNCDFIPVDFHEV</sequence>
<organism evidence="5">
    <name type="scientific">Medioppia subpectinata</name>
    <dbReference type="NCBI Taxonomy" id="1979941"/>
    <lineage>
        <taxon>Eukaryota</taxon>
        <taxon>Metazoa</taxon>
        <taxon>Ecdysozoa</taxon>
        <taxon>Arthropoda</taxon>
        <taxon>Chelicerata</taxon>
        <taxon>Arachnida</taxon>
        <taxon>Acari</taxon>
        <taxon>Acariformes</taxon>
        <taxon>Sarcoptiformes</taxon>
        <taxon>Oribatida</taxon>
        <taxon>Brachypylina</taxon>
        <taxon>Oppioidea</taxon>
        <taxon>Oppiidae</taxon>
        <taxon>Medioppia</taxon>
    </lineage>
</organism>
<dbReference type="Pfam" id="PF02141">
    <property type="entry name" value="DENN"/>
    <property type="match status" value="1"/>
</dbReference>
<dbReference type="OrthoDB" id="74314at2759"/>
<gene>
    <name evidence="5" type="ORF">OSB1V03_LOCUS10441</name>
</gene>
<dbReference type="InterPro" id="IPR037516">
    <property type="entry name" value="Tripartite_DENN"/>
</dbReference>
<dbReference type="GO" id="GO:0032483">
    <property type="term" value="P:regulation of Rab protein signal transduction"/>
    <property type="evidence" value="ECO:0007669"/>
    <property type="project" value="TreeGrafter"/>
</dbReference>
<evidence type="ECO:0000256" key="2">
    <source>
        <dbReference type="SAM" id="MobiDB-lite"/>
    </source>
</evidence>
<dbReference type="SUPFAM" id="SSF50729">
    <property type="entry name" value="PH domain-like"/>
    <property type="match status" value="1"/>
</dbReference>
<evidence type="ECO:0000259" key="4">
    <source>
        <dbReference type="PROSITE" id="PS51339"/>
    </source>
</evidence>
<dbReference type="InterPro" id="IPR005113">
    <property type="entry name" value="uDENN_dom"/>
</dbReference>
<dbReference type="SMART" id="SM00799">
    <property type="entry name" value="DENN"/>
    <property type="match status" value="1"/>
</dbReference>
<feature type="region of interest" description="Disordered" evidence="2">
    <location>
        <begin position="646"/>
        <end position="692"/>
    </location>
</feature>
<feature type="compositionally biased region" description="Polar residues" evidence="2">
    <location>
        <begin position="648"/>
        <end position="662"/>
    </location>
</feature>
<comment type="similarity">
    <text evidence="1">Belongs to the protein-tyrosine phosphatase family. Non-receptor class myotubularin subfamily.</text>
</comment>
<evidence type="ECO:0008006" key="7">
    <source>
        <dbReference type="Google" id="ProtNLM"/>
    </source>
</evidence>
<dbReference type="InterPro" id="IPR029021">
    <property type="entry name" value="Prot-tyrosine_phosphatase-like"/>
</dbReference>
<dbReference type="InterPro" id="IPR022096">
    <property type="entry name" value="SBF1/SBF2"/>
</dbReference>
<dbReference type="SMART" id="SM00568">
    <property type="entry name" value="GRAM"/>
    <property type="match status" value="1"/>
</dbReference>
<dbReference type="PANTHER" id="PTHR12296">
    <property type="entry name" value="DENN DOMAIN-CONTAINING PROTEIN 4"/>
    <property type="match status" value="1"/>
</dbReference>
<evidence type="ECO:0000313" key="6">
    <source>
        <dbReference type="Proteomes" id="UP000759131"/>
    </source>
</evidence>
<dbReference type="SUPFAM" id="SSF52799">
    <property type="entry name" value="(Phosphotyrosine protein) phosphatases II"/>
    <property type="match status" value="1"/>
</dbReference>
<dbReference type="EMBL" id="CAJPIZ010007642">
    <property type="protein sequence ID" value="CAG2110457.1"/>
    <property type="molecule type" value="Genomic_DNA"/>
</dbReference>
<evidence type="ECO:0000259" key="3">
    <source>
        <dbReference type="PROSITE" id="PS50211"/>
    </source>
</evidence>
<dbReference type="PROSITE" id="PS50211">
    <property type="entry name" value="DENN"/>
    <property type="match status" value="1"/>
</dbReference>
<name>A0A7R9KV54_9ACAR</name>
<dbReference type="GO" id="GO:0005085">
    <property type="term" value="F:guanyl-nucleotide exchange factor activity"/>
    <property type="evidence" value="ECO:0007669"/>
    <property type="project" value="UniProtKB-ARBA"/>
</dbReference>
<dbReference type="InterPro" id="IPR004182">
    <property type="entry name" value="GRAM"/>
</dbReference>
<evidence type="ECO:0000256" key="1">
    <source>
        <dbReference type="ARBA" id="ARBA00007471"/>
    </source>
</evidence>
<dbReference type="CDD" id="cd13208">
    <property type="entry name" value="PH-GRAM_MTMR5_MTMR13"/>
    <property type="match status" value="1"/>
</dbReference>
<accession>A0A7R9KV54</accession>
<dbReference type="EMBL" id="OC862217">
    <property type="protein sequence ID" value="CAD7630027.1"/>
    <property type="molecule type" value="Genomic_DNA"/>
</dbReference>
<dbReference type="PROSITE" id="PS51339">
    <property type="entry name" value="PPASE_MYOTUBULARIN"/>
    <property type="match status" value="1"/>
</dbReference>
<reference evidence="5" key="1">
    <citation type="submission" date="2020-11" db="EMBL/GenBank/DDBJ databases">
        <authorList>
            <person name="Tran Van P."/>
        </authorList>
    </citation>
    <scope>NUCLEOTIDE SEQUENCE</scope>
</reference>
<protein>
    <recommendedName>
        <fullName evidence="7">Myotubularin-related protein 13</fullName>
    </recommendedName>
</protein>
<feature type="domain" description="UDENN" evidence="3">
    <location>
        <begin position="8"/>
        <end position="443"/>
    </location>
</feature>
<keyword evidence="6" id="KW-1185">Reference proteome</keyword>
<dbReference type="Gene3D" id="3.40.50.11500">
    <property type="match status" value="1"/>
</dbReference>
<dbReference type="Pfam" id="PF02893">
    <property type="entry name" value="GRAM"/>
    <property type="match status" value="1"/>
</dbReference>
<dbReference type="Proteomes" id="UP000759131">
    <property type="component" value="Unassembled WGS sequence"/>
</dbReference>
<dbReference type="Pfam" id="PF12335">
    <property type="entry name" value="SBF2"/>
    <property type="match status" value="1"/>
</dbReference>
<dbReference type="SMART" id="SM00800">
    <property type="entry name" value="uDENN"/>
    <property type="match status" value="1"/>
</dbReference>
<feature type="non-terminal residue" evidence="5">
    <location>
        <position position="1"/>
    </location>
</feature>